<evidence type="ECO:0000256" key="6">
    <source>
        <dbReference type="ARBA" id="ARBA00022989"/>
    </source>
</evidence>
<dbReference type="PANTHER" id="PTHR36488">
    <property type="entry name" value="CASP-LIKE PROTEIN 1U1"/>
    <property type="match status" value="1"/>
</dbReference>
<dbReference type="STRING" id="3983.A0A2C9W922"/>
<comment type="subunit">
    <text evidence="3 8">Homodimer and heterodimers.</text>
</comment>
<evidence type="ECO:0000313" key="12">
    <source>
        <dbReference type="Proteomes" id="UP000091857"/>
    </source>
</evidence>
<keyword evidence="6 8" id="KW-1133">Transmembrane helix</keyword>
<feature type="transmembrane region" description="Helical" evidence="8">
    <location>
        <begin position="109"/>
        <end position="139"/>
    </location>
</feature>
<feature type="transmembrane region" description="Helical" evidence="8">
    <location>
        <begin position="159"/>
        <end position="184"/>
    </location>
</feature>
<gene>
    <name evidence="11" type="ORF">MANES_03G191500v8</name>
</gene>
<evidence type="ECO:0000313" key="11">
    <source>
        <dbReference type="EMBL" id="OAY55949.1"/>
    </source>
</evidence>
<name>A0A2C9W922_MANES</name>
<evidence type="ECO:0000256" key="7">
    <source>
        <dbReference type="ARBA" id="ARBA00023136"/>
    </source>
</evidence>
<evidence type="ECO:0000259" key="10">
    <source>
        <dbReference type="Pfam" id="PF04535"/>
    </source>
</evidence>
<dbReference type="InterPro" id="IPR006459">
    <property type="entry name" value="CASP/CASPL"/>
</dbReference>
<keyword evidence="4 8" id="KW-1003">Cell membrane</keyword>
<organism evidence="11 12">
    <name type="scientific">Manihot esculenta</name>
    <name type="common">Cassava</name>
    <name type="synonym">Jatropha manihot</name>
    <dbReference type="NCBI Taxonomy" id="3983"/>
    <lineage>
        <taxon>Eukaryota</taxon>
        <taxon>Viridiplantae</taxon>
        <taxon>Streptophyta</taxon>
        <taxon>Embryophyta</taxon>
        <taxon>Tracheophyta</taxon>
        <taxon>Spermatophyta</taxon>
        <taxon>Magnoliopsida</taxon>
        <taxon>eudicotyledons</taxon>
        <taxon>Gunneridae</taxon>
        <taxon>Pentapetalae</taxon>
        <taxon>rosids</taxon>
        <taxon>fabids</taxon>
        <taxon>Malpighiales</taxon>
        <taxon>Euphorbiaceae</taxon>
        <taxon>Crotonoideae</taxon>
        <taxon>Manihoteae</taxon>
        <taxon>Manihot</taxon>
    </lineage>
</organism>
<evidence type="ECO:0000256" key="1">
    <source>
        <dbReference type="ARBA" id="ARBA00004651"/>
    </source>
</evidence>
<evidence type="ECO:0000256" key="5">
    <source>
        <dbReference type="ARBA" id="ARBA00022692"/>
    </source>
</evidence>
<accession>A0A2C9W922</accession>
<keyword evidence="5 8" id="KW-0812">Transmembrane</keyword>
<feature type="transmembrane region" description="Helical" evidence="8">
    <location>
        <begin position="30"/>
        <end position="49"/>
    </location>
</feature>
<dbReference type="Gramene" id="Manes.03G191500.1.v8.1">
    <property type="protein sequence ID" value="Manes.03G191500.1.v8.1.CDS"/>
    <property type="gene ID" value="Manes.03G191500.v8.1"/>
</dbReference>
<dbReference type="GO" id="GO:0005886">
    <property type="term" value="C:plasma membrane"/>
    <property type="evidence" value="ECO:0000318"/>
    <property type="project" value="GO_Central"/>
</dbReference>
<comment type="subcellular location">
    <subcellularLocation>
        <location evidence="1 8">Cell membrane</location>
        <topology evidence="1 8">Multi-pass membrane protein</topology>
    </subcellularLocation>
</comment>
<feature type="region of interest" description="Disordered" evidence="9">
    <location>
        <begin position="1"/>
        <end position="20"/>
    </location>
</feature>
<dbReference type="OrthoDB" id="1898688at2759"/>
<protein>
    <recommendedName>
        <fullName evidence="8">CASP-like protein</fullName>
    </recommendedName>
</protein>
<dbReference type="InterPro" id="IPR006702">
    <property type="entry name" value="CASP_dom"/>
</dbReference>
<comment type="caution">
    <text evidence="11">The sequence shown here is derived from an EMBL/GenBank/DDBJ whole genome shotgun (WGS) entry which is preliminary data.</text>
</comment>
<dbReference type="OMA" id="IACTHTA"/>
<evidence type="ECO:0000256" key="3">
    <source>
        <dbReference type="ARBA" id="ARBA00011489"/>
    </source>
</evidence>
<evidence type="ECO:0000256" key="4">
    <source>
        <dbReference type="ARBA" id="ARBA00022475"/>
    </source>
</evidence>
<sequence length="191" mass="20631">MDIQNKVNHGPMDGVESRGAKDGGGRTSFLLLRLMALLLTLAATIVLGVNKQTKVVPIQLLDSLPPLNIPVVAKWHYLSSFVFFVVSNAIACTYAAVSLLLSFSRKKRWLLVTLILDVLMVALLFSGNGATAAIGVLGYKGNSHVRWNRVCNVFGKFCNQVAAAVALSLLGSIVFILLVMLAALRLHNKSK</sequence>
<comment type="similarity">
    <text evidence="2 8">Belongs to the Casparian strip membrane proteins (CASP) family.</text>
</comment>
<evidence type="ECO:0000256" key="9">
    <source>
        <dbReference type="SAM" id="MobiDB-lite"/>
    </source>
</evidence>
<reference evidence="12" key="1">
    <citation type="journal article" date="2016" name="Nat. Biotechnol.">
        <title>Sequencing wild and cultivated cassava and related species reveals extensive interspecific hybridization and genetic diversity.</title>
        <authorList>
            <person name="Bredeson J.V."/>
            <person name="Lyons J.B."/>
            <person name="Prochnik S.E."/>
            <person name="Wu G.A."/>
            <person name="Ha C.M."/>
            <person name="Edsinger-Gonzales E."/>
            <person name="Grimwood J."/>
            <person name="Schmutz J."/>
            <person name="Rabbi I.Y."/>
            <person name="Egesi C."/>
            <person name="Nauluvula P."/>
            <person name="Lebot V."/>
            <person name="Ndunguru J."/>
            <person name="Mkamilo G."/>
            <person name="Bart R.S."/>
            <person name="Setter T.L."/>
            <person name="Gleadow R.M."/>
            <person name="Kulakow P."/>
            <person name="Ferguson M.E."/>
            <person name="Rounsley S."/>
            <person name="Rokhsar D.S."/>
        </authorList>
    </citation>
    <scope>NUCLEOTIDE SEQUENCE [LARGE SCALE GENOMIC DNA]</scope>
    <source>
        <strain evidence="12">cv. AM560-2</strain>
    </source>
</reference>
<keyword evidence="12" id="KW-1185">Reference proteome</keyword>
<dbReference type="Pfam" id="PF04535">
    <property type="entry name" value="CASP_dom"/>
    <property type="match status" value="1"/>
</dbReference>
<keyword evidence="7 8" id="KW-0472">Membrane</keyword>
<feature type="transmembrane region" description="Helical" evidence="8">
    <location>
        <begin position="75"/>
        <end position="97"/>
    </location>
</feature>
<proteinExistence type="inferred from homology"/>
<feature type="domain" description="Casparian strip membrane protein" evidence="10">
    <location>
        <begin position="25"/>
        <end position="173"/>
    </location>
</feature>
<dbReference type="InterPro" id="IPR044173">
    <property type="entry name" value="CASPL"/>
</dbReference>
<dbReference type="PANTHER" id="PTHR36488:SF8">
    <property type="entry name" value="CASP-LIKE PROTEIN 1U1"/>
    <property type="match status" value="1"/>
</dbReference>
<dbReference type="EMBL" id="CM004389">
    <property type="protein sequence ID" value="OAY55949.1"/>
    <property type="molecule type" value="Genomic_DNA"/>
</dbReference>
<dbReference type="Proteomes" id="UP000091857">
    <property type="component" value="Chromosome 3"/>
</dbReference>
<evidence type="ECO:0000256" key="8">
    <source>
        <dbReference type="RuleBase" id="RU361233"/>
    </source>
</evidence>
<dbReference type="AlphaFoldDB" id="A0A2C9W922"/>
<dbReference type="NCBIfam" id="TIGR01569">
    <property type="entry name" value="A_tha_TIGR01569"/>
    <property type="match status" value="1"/>
</dbReference>
<evidence type="ECO:0000256" key="2">
    <source>
        <dbReference type="ARBA" id="ARBA00007651"/>
    </source>
</evidence>